<dbReference type="Pfam" id="PF00850">
    <property type="entry name" value="Hist_deacetyl"/>
    <property type="match status" value="1"/>
</dbReference>
<name>A0A2H0FNK2_9BACT</name>
<evidence type="ECO:0000313" key="3">
    <source>
        <dbReference type="Proteomes" id="UP000230778"/>
    </source>
</evidence>
<sequence length="126" mass="14228">MLFLPVAAEFKPQIIIRNGGSDPHFADELTQLGLPVRGLRMIGEKVRELSKICDGKEIDLIGSGYNGRVLPWGWLALISGLVGFKIKIEEPIPIPQKLEKDSSFEETKMVIAEVKRSLKDYWQCFK</sequence>
<evidence type="ECO:0000313" key="2">
    <source>
        <dbReference type="EMBL" id="PIQ07490.1"/>
    </source>
</evidence>
<dbReference type="Proteomes" id="UP000230778">
    <property type="component" value="Unassembled WGS sequence"/>
</dbReference>
<accession>A0A2H0FNK2</accession>
<dbReference type="InterPro" id="IPR037138">
    <property type="entry name" value="His_deacetylse_dom_sf"/>
</dbReference>
<dbReference type="EMBL" id="PCUC01000003">
    <property type="protein sequence ID" value="PIQ07490.1"/>
    <property type="molecule type" value="Genomic_DNA"/>
</dbReference>
<reference evidence="2 3" key="1">
    <citation type="submission" date="2017-09" db="EMBL/GenBank/DDBJ databases">
        <title>Depth-based differentiation of microbial function through sediment-hosted aquifers and enrichment of novel symbionts in the deep terrestrial subsurface.</title>
        <authorList>
            <person name="Probst A.J."/>
            <person name="Ladd B."/>
            <person name="Jarett J.K."/>
            <person name="Geller-Mcgrath D.E."/>
            <person name="Sieber C.M."/>
            <person name="Emerson J.B."/>
            <person name="Anantharaman K."/>
            <person name="Thomas B.C."/>
            <person name="Malmstrom R."/>
            <person name="Stieglmeier M."/>
            <person name="Klingl A."/>
            <person name="Woyke T."/>
            <person name="Ryan C.M."/>
            <person name="Banfield J.F."/>
        </authorList>
    </citation>
    <scope>NUCLEOTIDE SEQUENCE [LARGE SCALE GENOMIC DNA]</scope>
    <source>
        <strain evidence="2">CG18_big_fil_WC_8_21_14_2_50_37_10</strain>
    </source>
</reference>
<gene>
    <name evidence="2" type="ORF">COW72_00045</name>
</gene>
<dbReference type="InterPro" id="IPR023696">
    <property type="entry name" value="Ureohydrolase_dom_sf"/>
</dbReference>
<dbReference type="Gene3D" id="3.40.800.20">
    <property type="entry name" value="Histone deacetylase domain"/>
    <property type="match status" value="1"/>
</dbReference>
<evidence type="ECO:0000259" key="1">
    <source>
        <dbReference type="Pfam" id="PF00850"/>
    </source>
</evidence>
<proteinExistence type="predicted"/>
<organism evidence="2 3">
    <name type="scientific">Candidatus Nealsonbacteria bacterium CG18_big_fil_WC_8_21_14_2_50_37_10</name>
    <dbReference type="NCBI Taxonomy" id="1974717"/>
    <lineage>
        <taxon>Bacteria</taxon>
        <taxon>Candidatus Nealsoniibacteriota</taxon>
    </lineage>
</organism>
<protein>
    <recommendedName>
        <fullName evidence="1">Histone deacetylase domain-containing protein</fullName>
    </recommendedName>
</protein>
<dbReference type="SUPFAM" id="SSF52768">
    <property type="entry name" value="Arginase/deacetylase"/>
    <property type="match status" value="1"/>
</dbReference>
<comment type="caution">
    <text evidence="2">The sequence shown here is derived from an EMBL/GenBank/DDBJ whole genome shotgun (WGS) entry which is preliminary data.</text>
</comment>
<feature type="domain" description="Histone deacetylase" evidence="1">
    <location>
        <begin position="3"/>
        <end position="80"/>
    </location>
</feature>
<dbReference type="InterPro" id="IPR023801">
    <property type="entry name" value="His_deacetylse_dom"/>
</dbReference>
<dbReference type="AlphaFoldDB" id="A0A2H0FNK2"/>